<dbReference type="Gene3D" id="1.20.1250.20">
    <property type="entry name" value="MFS general substrate transporter like domains"/>
    <property type="match status" value="1"/>
</dbReference>
<dbReference type="EMBL" id="SGXD01000004">
    <property type="protein sequence ID" value="RZS82760.1"/>
    <property type="molecule type" value="Genomic_DNA"/>
</dbReference>
<comment type="caution">
    <text evidence="7">The sequence shown here is derived from an EMBL/GenBank/DDBJ whole genome shotgun (WGS) entry which is preliminary data.</text>
</comment>
<keyword evidence="8" id="KW-1185">Reference proteome</keyword>
<dbReference type="Pfam" id="PF07690">
    <property type="entry name" value="MFS_1"/>
    <property type="match status" value="1"/>
</dbReference>
<gene>
    <name evidence="7" type="ORF">EV189_3155</name>
</gene>
<keyword evidence="3 6" id="KW-0812">Transmembrane</keyword>
<evidence type="ECO:0000256" key="5">
    <source>
        <dbReference type="ARBA" id="ARBA00023136"/>
    </source>
</evidence>
<feature type="transmembrane region" description="Helical" evidence="6">
    <location>
        <begin position="135"/>
        <end position="155"/>
    </location>
</feature>
<evidence type="ECO:0000256" key="3">
    <source>
        <dbReference type="ARBA" id="ARBA00022692"/>
    </source>
</evidence>
<evidence type="ECO:0000313" key="8">
    <source>
        <dbReference type="Proteomes" id="UP000293638"/>
    </source>
</evidence>
<comment type="subcellular location">
    <subcellularLocation>
        <location evidence="1">Cell membrane</location>
        <topology evidence="1">Multi-pass membrane protein</topology>
    </subcellularLocation>
</comment>
<organism evidence="7 8">
    <name type="scientific">Motilibacter rhizosphaerae</name>
    <dbReference type="NCBI Taxonomy" id="598652"/>
    <lineage>
        <taxon>Bacteria</taxon>
        <taxon>Bacillati</taxon>
        <taxon>Actinomycetota</taxon>
        <taxon>Actinomycetes</taxon>
        <taxon>Motilibacterales</taxon>
        <taxon>Motilibacteraceae</taxon>
        <taxon>Motilibacter</taxon>
    </lineage>
</organism>
<reference evidence="7 8" key="1">
    <citation type="submission" date="2019-02" db="EMBL/GenBank/DDBJ databases">
        <title>Genomic Encyclopedia of Type Strains, Phase IV (KMG-IV): sequencing the most valuable type-strain genomes for metagenomic binning, comparative biology and taxonomic classification.</title>
        <authorList>
            <person name="Goeker M."/>
        </authorList>
    </citation>
    <scope>NUCLEOTIDE SEQUENCE [LARGE SCALE GENOMIC DNA]</scope>
    <source>
        <strain evidence="7 8">DSM 45622</strain>
    </source>
</reference>
<evidence type="ECO:0000256" key="2">
    <source>
        <dbReference type="ARBA" id="ARBA00022475"/>
    </source>
</evidence>
<protein>
    <submittedName>
        <fullName evidence="7">Putative MFS family arabinose efflux permease</fullName>
    </submittedName>
</protein>
<keyword evidence="2" id="KW-1003">Cell membrane</keyword>
<feature type="transmembrane region" description="Helical" evidence="6">
    <location>
        <begin position="333"/>
        <end position="358"/>
    </location>
</feature>
<feature type="transmembrane region" description="Helical" evidence="6">
    <location>
        <begin position="42"/>
        <end position="61"/>
    </location>
</feature>
<dbReference type="GO" id="GO:0005886">
    <property type="term" value="C:plasma membrane"/>
    <property type="evidence" value="ECO:0007669"/>
    <property type="project" value="UniProtKB-SubCell"/>
</dbReference>
<evidence type="ECO:0000256" key="6">
    <source>
        <dbReference type="SAM" id="Phobius"/>
    </source>
</evidence>
<dbReference type="InterPro" id="IPR011701">
    <property type="entry name" value="MFS"/>
</dbReference>
<evidence type="ECO:0000313" key="7">
    <source>
        <dbReference type="EMBL" id="RZS82760.1"/>
    </source>
</evidence>
<keyword evidence="5 6" id="KW-0472">Membrane</keyword>
<feature type="transmembrane region" description="Helical" evidence="6">
    <location>
        <begin position="272"/>
        <end position="292"/>
    </location>
</feature>
<feature type="transmembrane region" description="Helical" evidence="6">
    <location>
        <begin position="98"/>
        <end position="123"/>
    </location>
</feature>
<feature type="transmembrane region" description="Helical" evidence="6">
    <location>
        <begin position="364"/>
        <end position="384"/>
    </location>
</feature>
<proteinExistence type="predicted"/>
<dbReference type="GO" id="GO:0022857">
    <property type="term" value="F:transmembrane transporter activity"/>
    <property type="evidence" value="ECO:0007669"/>
    <property type="project" value="InterPro"/>
</dbReference>
<evidence type="ECO:0000256" key="4">
    <source>
        <dbReference type="ARBA" id="ARBA00022989"/>
    </source>
</evidence>
<dbReference type="SUPFAM" id="SSF103473">
    <property type="entry name" value="MFS general substrate transporter"/>
    <property type="match status" value="1"/>
</dbReference>
<dbReference type="InterPro" id="IPR036259">
    <property type="entry name" value="MFS_trans_sf"/>
</dbReference>
<dbReference type="PANTHER" id="PTHR23513">
    <property type="entry name" value="INTEGRAL MEMBRANE EFFLUX PROTEIN-RELATED"/>
    <property type="match status" value="1"/>
</dbReference>
<sequence length="404" mass="39986">MTGTARGVRVLLCARAVSGIGDWAGRVALAVLVYDRSRSPSLTALAFAVGLVPWLGPGPYLATLADRLPHRTVMVAADLLRAGVYVVMVTAVQDPVLLLPLALVSALVSPVHSAAGAAALPLVSGERYARALKALYATAQATVLSGYVAGGLLVGTIGARAALAVDALSFLGSAGLLLLLPLTRSAASARSSAGLLRAAATGLWSATTTRWVAVVATVGSAASIGSESLLVIYATQHHLGHGLAYGCLLALTPAGGVVFAAALPAQTSARRLAATVIVLELVGSGVCAVVFLADPAPWAAAAGLAALGASAVSTIPAAQVITQTVGSDCRGTAFSLLQGALSVVQLLAVEAGALLAGVMPAGRAIAVLALPGATAALIGGIALARVPEPAPQDDDACFAVASRS</sequence>
<dbReference type="Proteomes" id="UP000293638">
    <property type="component" value="Unassembled WGS sequence"/>
</dbReference>
<name>A0A4Q7NFT6_9ACTN</name>
<keyword evidence="4 6" id="KW-1133">Transmembrane helix</keyword>
<dbReference type="PANTHER" id="PTHR23513:SF11">
    <property type="entry name" value="STAPHYLOFERRIN A TRANSPORTER"/>
    <property type="match status" value="1"/>
</dbReference>
<feature type="transmembrane region" description="Helical" evidence="6">
    <location>
        <begin position="242"/>
        <end position="265"/>
    </location>
</feature>
<evidence type="ECO:0000256" key="1">
    <source>
        <dbReference type="ARBA" id="ARBA00004651"/>
    </source>
</evidence>
<feature type="transmembrane region" description="Helical" evidence="6">
    <location>
        <begin position="298"/>
        <end position="321"/>
    </location>
</feature>
<dbReference type="AlphaFoldDB" id="A0A4Q7NFT6"/>
<accession>A0A4Q7NFT6</accession>